<evidence type="ECO:0000256" key="17">
    <source>
        <dbReference type="ARBA" id="ARBA00049551"/>
    </source>
</evidence>
<evidence type="ECO:0000313" key="20">
    <source>
        <dbReference type="EMBL" id="ARB50118.1"/>
    </source>
</evidence>
<dbReference type="PRINTS" id="PR01436">
    <property type="entry name" value="NADHDHGNASE2"/>
</dbReference>
<dbReference type="InterPro" id="IPR003917">
    <property type="entry name" value="NADH_UbQ_OxRdtase_chain2"/>
</dbReference>
<keyword evidence="12 18" id="KW-1133">Transmembrane helix</keyword>
<dbReference type="AlphaFoldDB" id="A0A343BT53"/>
<keyword evidence="16 18" id="KW-0472">Membrane</keyword>
<dbReference type="GO" id="GO:0005743">
    <property type="term" value="C:mitochondrial inner membrane"/>
    <property type="evidence" value="ECO:0007669"/>
    <property type="project" value="UniProtKB-SubCell"/>
</dbReference>
<gene>
    <name evidence="20" type="primary">ND2</name>
</gene>
<dbReference type="InterPro" id="IPR001750">
    <property type="entry name" value="ND/Mrp_TM"/>
</dbReference>
<feature type="transmembrane region" description="Helical" evidence="18">
    <location>
        <begin position="89"/>
        <end position="108"/>
    </location>
</feature>
<evidence type="ECO:0000256" key="14">
    <source>
        <dbReference type="ARBA" id="ARBA00023075"/>
    </source>
</evidence>
<evidence type="ECO:0000256" key="13">
    <source>
        <dbReference type="ARBA" id="ARBA00023027"/>
    </source>
</evidence>
<proteinExistence type="inferred from homology"/>
<keyword evidence="8 18" id="KW-0812">Transmembrane</keyword>
<feature type="transmembrane region" description="Helical" evidence="18">
    <location>
        <begin position="304"/>
        <end position="322"/>
    </location>
</feature>
<evidence type="ECO:0000259" key="19">
    <source>
        <dbReference type="Pfam" id="PF00361"/>
    </source>
</evidence>
<comment type="function">
    <text evidence="18">Core subunit of the mitochondrial membrane respiratory chain NADH dehydrogenase (Complex I) which catalyzes electron transfer from NADH through the respiratory chain, using ubiquinone as an electron acceptor. Essential for the catalytic activity and assembly of complex I.</text>
</comment>
<keyword evidence="6" id="KW-0813">Transport</keyword>
<evidence type="ECO:0000256" key="10">
    <source>
        <dbReference type="ARBA" id="ARBA00022967"/>
    </source>
</evidence>
<feature type="transmembrane region" description="Helical" evidence="18">
    <location>
        <begin position="57"/>
        <end position="77"/>
    </location>
</feature>
<evidence type="ECO:0000256" key="5">
    <source>
        <dbReference type="ARBA" id="ARBA00021008"/>
    </source>
</evidence>
<keyword evidence="11 18" id="KW-0249">Electron transport</keyword>
<geneLocation type="mitochondrion" evidence="20"/>
<evidence type="ECO:0000256" key="18">
    <source>
        <dbReference type="RuleBase" id="RU003403"/>
    </source>
</evidence>
<keyword evidence="14 18" id="KW-0830">Ubiquinone</keyword>
<protein>
    <recommendedName>
        <fullName evidence="5 18">NADH-ubiquinone oxidoreductase chain 2</fullName>
        <ecNumber evidence="4 18">7.1.1.2</ecNumber>
    </recommendedName>
</protein>
<feature type="transmembrane region" description="Helical" evidence="18">
    <location>
        <begin position="193"/>
        <end position="210"/>
    </location>
</feature>
<evidence type="ECO:0000256" key="4">
    <source>
        <dbReference type="ARBA" id="ARBA00012944"/>
    </source>
</evidence>
<sequence>MLKFNKKKLFLVMLILSSIMVMSSSSWLSMWMGMEINLMMNIPFLFKNKSKTLSEKIMIYFLIQVMGSIIMLTMILIKNMNFNQELSIMFISMSMMIKLGLPPFHIWMPEMLNKLEWETMMVMISIQKINPMIMLTQFMNQNMISMMIMIMAASIGSLGGINQLSLNKIIAFSSINHMSWIIMLMLIMTNLWMKYFIVYTMINLTLCLTFKKMNTMYINQLSVNTNLYSKMMLLLMMMNLGGFPPMPGFLLKWLTMEWMISMNMKIIMTIMIFSSMITLLFYMRSMFSNTMMSTMNFKFKMIKFNKKMHLMFYLNMLTPMILMI</sequence>
<comment type="catalytic activity">
    <reaction evidence="17 18">
        <text>a ubiquinone + NADH + 5 H(+)(in) = a ubiquinol + NAD(+) + 4 H(+)(out)</text>
        <dbReference type="Rhea" id="RHEA:29091"/>
        <dbReference type="Rhea" id="RHEA-COMP:9565"/>
        <dbReference type="Rhea" id="RHEA-COMP:9566"/>
        <dbReference type="ChEBI" id="CHEBI:15378"/>
        <dbReference type="ChEBI" id="CHEBI:16389"/>
        <dbReference type="ChEBI" id="CHEBI:17976"/>
        <dbReference type="ChEBI" id="CHEBI:57540"/>
        <dbReference type="ChEBI" id="CHEBI:57945"/>
        <dbReference type="EC" id="7.1.1.2"/>
    </reaction>
</comment>
<feature type="transmembrane region" description="Helical" evidence="18">
    <location>
        <begin position="169"/>
        <end position="187"/>
    </location>
</feature>
<keyword evidence="10 18" id="KW-1278">Translocase</keyword>
<evidence type="ECO:0000256" key="8">
    <source>
        <dbReference type="ARBA" id="ARBA00022692"/>
    </source>
</evidence>
<evidence type="ECO:0000256" key="9">
    <source>
        <dbReference type="ARBA" id="ARBA00022792"/>
    </source>
</evidence>
<name>A0A343BT53_9HEMI</name>
<evidence type="ECO:0000256" key="16">
    <source>
        <dbReference type="ARBA" id="ARBA00023136"/>
    </source>
</evidence>
<feature type="transmembrane region" description="Helical" evidence="18">
    <location>
        <begin position="9"/>
        <end position="30"/>
    </location>
</feature>
<evidence type="ECO:0000256" key="2">
    <source>
        <dbReference type="ARBA" id="ARBA00004448"/>
    </source>
</evidence>
<keyword evidence="9 18" id="KW-0999">Mitochondrion inner membrane</keyword>
<dbReference type="InterPro" id="IPR050175">
    <property type="entry name" value="Complex_I_Subunit_2"/>
</dbReference>
<dbReference type="EMBL" id="KU896783">
    <property type="protein sequence ID" value="ARB50118.1"/>
    <property type="molecule type" value="Genomic_DNA"/>
</dbReference>
<comment type="function">
    <text evidence="1">Core subunit of the mitochondrial membrane respiratory chain NADH dehydrogenase (Complex I) that is believed to belong to the minimal assembly required for catalysis. Complex I functions in the transfer of electrons from NADH to the respiratory chain. The immediate electron acceptor for the enzyme is believed to be ubiquinone.</text>
</comment>
<dbReference type="GeneID" id="36272500"/>
<dbReference type="PANTHER" id="PTHR46552">
    <property type="entry name" value="NADH-UBIQUINONE OXIDOREDUCTASE CHAIN 2"/>
    <property type="match status" value="1"/>
</dbReference>
<keyword evidence="15 18" id="KW-0496">Mitochondrion</keyword>
<comment type="subcellular location">
    <subcellularLocation>
        <location evidence="2 18">Mitochondrion inner membrane</location>
        <topology evidence="2 18">Multi-pass membrane protein</topology>
    </subcellularLocation>
</comment>
<dbReference type="EC" id="7.1.1.2" evidence="4 18"/>
<reference evidence="20" key="2">
    <citation type="journal article" date="2018" name="Mol. Phylogenet. Evol.">
        <title>Compositional heterogeneity in true bug mitochondrial phylogenomics.</title>
        <authorList>
            <person name="Liu Y."/>
            <person name="Song F."/>
            <person name="Jiang P."/>
            <person name="Wilson J.J."/>
            <person name="Cai W."/>
            <person name="Li H."/>
        </authorList>
    </citation>
    <scope>NUCLEOTIDE SEQUENCE</scope>
</reference>
<dbReference type="CTD" id="4536"/>
<feature type="domain" description="NADH:quinone oxidoreductase/Mrp antiporter transmembrane" evidence="19">
    <location>
        <begin position="24"/>
        <end position="278"/>
    </location>
</feature>
<evidence type="ECO:0000256" key="11">
    <source>
        <dbReference type="ARBA" id="ARBA00022982"/>
    </source>
</evidence>
<evidence type="ECO:0000256" key="15">
    <source>
        <dbReference type="ARBA" id="ARBA00023128"/>
    </source>
</evidence>
<dbReference type="RefSeq" id="YP_009467125.1">
    <property type="nucleotide sequence ID" value="NC_037146.1"/>
</dbReference>
<keyword evidence="7 18" id="KW-0679">Respiratory chain</keyword>
<reference evidence="20" key="1">
    <citation type="submission" date="2016-03" db="EMBL/GenBank/DDBJ databases">
        <authorList>
            <person name="Sun W.-S."/>
            <person name="Lee J.-W."/>
        </authorList>
    </citation>
    <scope>NUCLEOTIDE SEQUENCE</scope>
</reference>
<evidence type="ECO:0000256" key="3">
    <source>
        <dbReference type="ARBA" id="ARBA00007012"/>
    </source>
</evidence>
<evidence type="ECO:0000256" key="1">
    <source>
        <dbReference type="ARBA" id="ARBA00003257"/>
    </source>
</evidence>
<dbReference type="GO" id="GO:0008137">
    <property type="term" value="F:NADH dehydrogenase (ubiquinone) activity"/>
    <property type="evidence" value="ECO:0007669"/>
    <property type="project" value="UniProtKB-EC"/>
</dbReference>
<comment type="similarity">
    <text evidence="3 18">Belongs to the complex I subunit 2 family.</text>
</comment>
<dbReference type="GO" id="GO:0006120">
    <property type="term" value="P:mitochondrial electron transport, NADH to ubiquinone"/>
    <property type="evidence" value="ECO:0007669"/>
    <property type="project" value="InterPro"/>
</dbReference>
<feature type="transmembrane region" description="Helical" evidence="18">
    <location>
        <begin position="231"/>
        <end position="254"/>
    </location>
</feature>
<accession>A0A343BT53</accession>
<dbReference type="Pfam" id="PF00361">
    <property type="entry name" value="Proton_antipo_M"/>
    <property type="match status" value="1"/>
</dbReference>
<feature type="transmembrane region" description="Helical" evidence="18">
    <location>
        <begin position="143"/>
        <end position="162"/>
    </location>
</feature>
<evidence type="ECO:0000256" key="12">
    <source>
        <dbReference type="ARBA" id="ARBA00022989"/>
    </source>
</evidence>
<evidence type="ECO:0000256" key="6">
    <source>
        <dbReference type="ARBA" id="ARBA00022448"/>
    </source>
</evidence>
<organism evidence="20">
    <name type="scientific">Agramma hupehanum</name>
    <dbReference type="NCBI Taxonomy" id="1964413"/>
    <lineage>
        <taxon>Eukaryota</taxon>
        <taxon>Metazoa</taxon>
        <taxon>Ecdysozoa</taxon>
        <taxon>Arthropoda</taxon>
        <taxon>Hexapoda</taxon>
        <taxon>Insecta</taxon>
        <taxon>Pterygota</taxon>
        <taxon>Neoptera</taxon>
        <taxon>Paraneoptera</taxon>
        <taxon>Hemiptera</taxon>
        <taxon>Heteroptera</taxon>
        <taxon>Panheteroptera</taxon>
        <taxon>Cimicomorpha</taxon>
        <taxon>Tingidae</taxon>
        <taxon>Agramma</taxon>
    </lineage>
</organism>
<feature type="transmembrane region" description="Helical" evidence="18">
    <location>
        <begin position="266"/>
        <end position="283"/>
    </location>
</feature>
<keyword evidence="13 18" id="KW-0520">NAD</keyword>
<dbReference type="PANTHER" id="PTHR46552:SF1">
    <property type="entry name" value="NADH-UBIQUINONE OXIDOREDUCTASE CHAIN 2"/>
    <property type="match status" value="1"/>
</dbReference>
<evidence type="ECO:0000256" key="7">
    <source>
        <dbReference type="ARBA" id="ARBA00022660"/>
    </source>
</evidence>